<accession>A0A1Y2HHK6</accession>
<evidence type="ECO:0008006" key="4">
    <source>
        <dbReference type="Google" id="ProtNLM"/>
    </source>
</evidence>
<dbReference type="AlphaFoldDB" id="A0A1Y2HHK6"/>
<gene>
    <name evidence="2" type="ORF">BCR44DRAFT_1438068</name>
</gene>
<comment type="caution">
    <text evidence="2">The sequence shown here is derived from an EMBL/GenBank/DDBJ whole genome shotgun (WGS) entry which is preliminary data.</text>
</comment>
<proteinExistence type="predicted"/>
<protein>
    <recommendedName>
        <fullName evidence="4">F-box domain-containing protein</fullName>
    </recommendedName>
</protein>
<dbReference type="EMBL" id="MCFL01000035">
    <property type="protein sequence ID" value="ORZ33484.1"/>
    <property type="molecule type" value="Genomic_DNA"/>
</dbReference>
<keyword evidence="3" id="KW-1185">Reference proteome</keyword>
<name>A0A1Y2HHK6_9FUNG</name>
<sequence length="188" mass="20723">ARLVNCASPYAVTFVPLLISLVYLTMHCDQFSTSQWLPVLAQLPCLESLALTIRSTIPTDLSDPPMPITLHRLRPLSLGFLALSTDATTSLDLAYTHFPNLVYLAILSQFPSSLLGDLPVSQRISLCLPSSMSPEAFRHLLDPSRPSLHPVHKSSRPGPPAITRVKGEIFACRRRARVDTGRDWLAVL</sequence>
<evidence type="ECO:0000313" key="3">
    <source>
        <dbReference type="Proteomes" id="UP000193411"/>
    </source>
</evidence>
<dbReference type="Proteomes" id="UP000193411">
    <property type="component" value="Unassembled WGS sequence"/>
</dbReference>
<feature type="non-terminal residue" evidence="2">
    <location>
        <position position="1"/>
    </location>
</feature>
<organism evidence="2 3">
    <name type="scientific">Catenaria anguillulae PL171</name>
    <dbReference type="NCBI Taxonomy" id="765915"/>
    <lineage>
        <taxon>Eukaryota</taxon>
        <taxon>Fungi</taxon>
        <taxon>Fungi incertae sedis</taxon>
        <taxon>Blastocladiomycota</taxon>
        <taxon>Blastocladiomycetes</taxon>
        <taxon>Blastocladiales</taxon>
        <taxon>Catenariaceae</taxon>
        <taxon>Catenaria</taxon>
    </lineage>
</organism>
<keyword evidence="1" id="KW-0812">Transmembrane</keyword>
<keyword evidence="1" id="KW-1133">Transmembrane helix</keyword>
<reference evidence="2 3" key="1">
    <citation type="submission" date="2016-07" db="EMBL/GenBank/DDBJ databases">
        <title>Pervasive Adenine N6-methylation of Active Genes in Fungi.</title>
        <authorList>
            <consortium name="DOE Joint Genome Institute"/>
            <person name="Mondo S.J."/>
            <person name="Dannebaum R.O."/>
            <person name="Kuo R.C."/>
            <person name="Labutti K."/>
            <person name="Haridas S."/>
            <person name="Kuo A."/>
            <person name="Salamov A."/>
            <person name="Ahrendt S.R."/>
            <person name="Lipzen A."/>
            <person name="Sullivan W."/>
            <person name="Andreopoulos W.B."/>
            <person name="Clum A."/>
            <person name="Lindquist E."/>
            <person name="Daum C."/>
            <person name="Ramamoorthy G.K."/>
            <person name="Gryganskyi A."/>
            <person name="Culley D."/>
            <person name="Magnuson J.K."/>
            <person name="James T.Y."/>
            <person name="O'Malley M.A."/>
            <person name="Stajich J.E."/>
            <person name="Spatafora J.W."/>
            <person name="Visel A."/>
            <person name="Grigoriev I.V."/>
        </authorList>
    </citation>
    <scope>NUCLEOTIDE SEQUENCE [LARGE SCALE GENOMIC DNA]</scope>
    <source>
        <strain evidence="2 3">PL171</strain>
    </source>
</reference>
<evidence type="ECO:0000256" key="1">
    <source>
        <dbReference type="SAM" id="Phobius"/>
    </source>
</evidence>
<evidence type="ECO:0000313" key="2">
    <source>
        <dbReference type="EMBL" id="ORZ33484.1"/>
    </source>
</evidence>
<feature type="transmembrane region" description="Helical" evidence="1">
    <location>
        <begin position="7"/>
        <end position="26"/>
    </location>
</feature>
<keyword evidence="1" id="KW-0472">Membrane</keyword>